<dbReference type="Proteomes" id="UP001233999">
    <property type="component" value="Unassembled WGS sequence"/>
</dbReference>
<evidence type="ECO:0000313" key="1">
    <source>
        <dbReference type="EMBL" id="KAJ9581261.1"/>
    </source>
</evidence>
<feature type="non-terminal residue" evidence="1">
    <location>
        <position position="50"/>
    </location>
</feature>
<comment type="caution">
    <text evidence="1">The sequence shown here is derived from an EMBL/GenBank/DDBJ whole genome shotgun (WGS) entry which is preliminary data.</text>
</comment>
<dbReference type="EMBL" id="JASPKZ010007963">
    <property type="protein sequence ID" value="KAJ9581261.1"/>
    <property type="molecule type" value="Genomic_DNA"/>
</dbReference>
<sequence>PSFFSFLRSSKIPSTFHMRVRKSLPSYQSRLIVLQYSVKNSLFWYTSELD</sequence>
<accession>A0AAD8E8X6</accession>
<dbReference type="AlphaFoldDB" id="A0AAD8E8X6"/>
<reference evidence="1" key="2">
    <citation type="submission" date="2023-05" db="EMBL/GenBank/DDBJ databases">
        <authorList>
            <person name="Fouks B."/>
        </authorList>
    </citation>
    <scope>NUCLEOTIDE SEQUENCE</scope>
    <source>
        <strain evidence="1">Stay&amp;Tobe</strain>
        <tissue evidence="1">Testes</tissue>
    </source>
</reference>
<protein>
    <submittedName>
        <fullName evidence="1">Uncharacterized protein</fullName>
    </submittedName>
</protein>
<evidence type="ECO:0000313" key="2">
    <source>
        <dbReference type="Proteomes" id="UP001233999"/>
    </source>
</evidence>
<organism evidence="1 2">
    <name type="scientific">Diploptera punctata</name>
    <name type="common">Pacific beetle cockroach</name>
    <dbReference type="NCBI Taxonomy" id="6984"/>
    <lineage>
        <taxon>Eukaryota</taxon>
        <taxon>Metazoa</taxon>
        <taxon>Ecdysozoa</taxon>
        <taxon>Arthropoda</taxon>
        <taxon>Hexapoda</taxon>
        <taxon>Insecta</taxon>
        <taxon>Pterygota</taxon>
        <taxon>Neoptera</taxon>
        <taxon>Polyneoptera</taxon>
        <taxon>Dictyoptera</taxon>
        <taxon>Blattodea</taxon>
        <taxon>Blaberoidea</taxon>
        <taxon>Blaberidae</taxon>
        <taxon>Diplopterinae</taxon>
        <taxon>Diploptera</taxon>
    </lineage>
</organism>
<keyword evidence="2" id="KW-1185">Reference proteome</keyword>
<feature type="non-terminal residue" evidence="1">
    <location>
        <position position="1"/>
    </location>
</feature>
<reference evidence="1" key="1">
    <citation type="journal article" date="2023" name="IScience">
        <title>Live-bearing cockroach genome reveals convergent evolutionary mechanisms linked to viviparity in insects and beyond.</title>
        <authorList>
            <person name="Fouks B."/>
            <person name="Harrison M.C."/>
            <person name="Mikhailova A.A."/>
            <person name="Marchal E."/>
            <person name="English S."/>
            <person name="Carruthers M."/>
            <person name="Jennings E.C."/>
            <person name="Chiamaka E.L."/>
            <person name="Frigard R.A."/>
            <person name="Pippel M."/>
            <person name="Attardo G.M."/>
            <person name="Benoit J.B."/>
            <person name="Bornberg-Bauer E."/>
            <person name="Tobe S.S."/>
        </authorList>
    </citation>
    <scope>NUCLEOTIDE SEQUENCE</scope>
    <source>
        <strain evidence="1">Stay&amp;Tobe</strain>
    </source>
</reference>
<gene>
    <name evidence="1" type="ORF">L9F63_023562</name>
</gene>
<proteinExistence type="predicted"/>
<name>A0AAD8E8X6_DIPPU</name>